<proteinExistence type="predicted"/>
<dbReference type="EMBL" id="CATNWA010016362">
    <property type="protein sequence ID" value="CAI9591992.1"/>
    <property type="molecule type" value="Genomic_DNA"/>
</dbReference>
<evidence type="ECO:0000313" key="1">
    <source>
        <dbReference type="EMBL" id="CAI9591992.1"/>
    </source>
</evidence>
<dbReference type="Proteomes" id="UP001162483">
    <property type="component" value="Unassembled WGS sequence"/>
</dbReference>
<sequence>MSVPKAVTPSYTWAYHAVMHWESLQHLPCPSLPRCVPCSVPGHLLRLMPASGSCVPVPVTSGRTGAGGGGKFEHLKKMSFFSKRFYICSVLSPACILNVLS</sequence>
<keyword evidence="2" id="KW-1185">Reference proteome</keyword>
<accession>A0ABN9F5H3</accession>
<organism evidence="1 2">
    <name type="scientific">Staurois parvus</name>
    <dbReference type="NCBI Taxonomy" id="386267"/>
    <lineage>
        <taxon>Eukaryota</taxon>
        <taxon>Metazoa</taxon>
        <taxon>Chordata</taxon>
        <taxon>Craniata</taxon>
        <taxon>Vertebrata</taxon>
        <taxon>Euteleostomi</taxon>
        <taxon>Amphibia</taxon>
        <taxon>Batrachia</taxon>
        <taxon>Anura</taxon>
        <taxon>Neobatrachia</taxon>
        <taxon>Ranoidea</taxon>
        <taxon>Ranidae</taxon>
        <taxon>Staurois</taxon>
    </lineage>
</organism>
<feature type="non-terminal residue" evidence="1">
    <location>
        <position position="101"/>
    </location>
</feature>
<reference evidence="1" key="1">
    <citation type="submission" date="2023-05" db="EMBL/GenBank/DDBJ databases">
        <authorList>
            <person name="Stuckert A."/>
        </authorList>
    </citation>
    <scope>NUCLEOTIDE SEQUENCE</scope>
</reference>
<name>A0ABN9F5H3_9NEOB</name>
<gene>
    <name evidence="1" type="ORF">SPARVUS_LOCUS11301021</name>
</gene>
<protein>
    <submittedName>
        <fullName evidence="1">Uncharacterized protein</fullName>
    </submittedName>
</protein>
<evidence type="ECO:0000313" key="2">
    <source>
        <dbReference type="Proteomes" id="UP001162483"/>
    </source>
</evidence>
<comment type="caution">
    <text evidence="1">The sequence shown here is derived from an EMBL/GenBank/DDBJ whole genome shotgun (WGS) entry which is preliminary data.</text>
</comment>